<comment type="caution">
    <text evidence="1">The sequence shown here is derived from an EMBL/GenBank/DDBJ whole genome shotgun (WGS) entry which is preliminary data.</text>
</comment>
<dbReference type="AlphaFoldDB" id="M2U385"/>
<proteinExistence type="predicted"/>
<keyword evidence="2" id="KW-1185">Reference proteome</keyword>
<accession>M2U385</accession>
<dbReference type="EMBL" id="AMRV01000007">
    <property type="protein sequence ID" value="EMD82472.1"/>
    <property type="molecule type" value="Genomic_DNA"/>
</dbReference>
<dbReference type="PATRIC" id="fig|1234595.3.peg.2196"/>
<dbReference type="RefSeq" id="WP_008602786.1">
    <property type="nucleotide sequence ID" value="NZ_AMRV01000007.1"/>
</dbReference>
<sequence>MFDWPGRKASGPVSPARFPAMLLGVEDAEPPRGYTARAREAMERNPVASRAVRLLAEAAGSAPLTIAGGDGVAALLARPNERLSGAAMMERLAAHLLLHGNAYVNAALDGGGRPAELHVLAPDRVRIETDASGWPCGFLYRGGAAEVPLPAGGEEGPGVLHIRTLSPLDDLYGLGALDAAAGAIAAHNEAARWNRALLKNAARPSGALMFDSGDGSALSTEQFARLRSEMEEGFSGAARAGRPLLLEGGLTWQPLSLSPADMDFAEGQRTAARDIALALGVPPMLLGLPGDNTYSNYAEANRALWRLSVLPMAGRICEALTGWLQGWWPDARVSVDLDKVPALAADRALMWERVSKADFLTPEEKKRVLGLAE</sequence>
<dbReference type="InterPro" id="IPR006427">
    <property type="entry name" value="Portal_HK97"/>
</dbReference>
<reference evidence="1 2" key="1">
    <citation type="journal article" date="2013" name="Genome Announc.">
        <title>Draft Genome Sequence of Strain JLT2015T, Belonging to the Family Sphingomonadaceae of the Alphaproteobacteria.</title>
        <authorList>
            <person name="Tang K."/>
            <person name="Liu K."/>
            <person name="Li S."/>
            <person name="Jiao N."/>
        </authorList>
    </citation>
    <scope>NUCLEOTIDE SEQUENCE [LARGE SCALE GENOMIC DNA]</scope>
    <source>
        <strain evidence="1 2">JLT2015</strain>
    </source>
</reference>
<name>M2U385_9SPHN</name>
<dbReference type="Gene3D" id="3.40.140.120">
    <property type="match status" value="1"/>
</dbReference>
<dbReference type="Gene3D" id="3.30.1120.70">
    <property type="match status" value="1"/>
</dbReference>
<protein>
    <submittedName>
        <fullName evidence="1">Phage portal protein</fullName>
    </submittedName>
</protein>
<dbReference type="NCBIfam" id="TIGR01537">
    <property type="entry name" value="portal_HK97"/>
    <property type="match status" value="1"/>
</dbReference>
<evidence type="ECO:0000313" key="1">
    <source>
        <dbReference type="EMBL" id="EMD82472.1"/>
    </source>
</evidence>
<dbReference type="InterPro" id="IPR006944">
    <property type="entry name" value="Phage/GTA_portal"/>
</dbReference>
<organism evidence="1 2">
    <name type="scientific">Pacificimonas flava</name>
    <dbReference type="NCBI Taxonomy" id="1234595"/>
    <lineage>
        <taxon>Bacteria</taxon>
        <taxon>Pseudomonadati</taxon>
        <taxon>Pseudomonadota</taxon>
        <taxon>Alphaproteobacteria</taxon>
        <taxon>Sphingomonadales</taxon>
        <taxon>Sphingosinicellaceae</taxon>
        <taxon>Pacificimonas</taxon>
    </lineage>
</organism>
<evidence type="ECO:0000313" key="2">
    <source>
        <dbReference type="Proteomes" id="UP000011717"/>
    </source>
</evidence>
<dbReference type="Gene3D" id="1.20.1270.210">
    <property type="match status" value="1"/>
</dbReference>
<dbReference type="Pfam" id="PF04860">
    <property type="entry name" value="Phage_portal"/>
    <property type="match status" value="1"/>
</dbReference>
<gene>
    <name evidence="1" type="ORF">C725_2193</name>
</gene>
<dbReference type="Proteomes" id="UP000011717">
    <property type="component" value="Unassembled WGS sequence"/>
</dbReference>